<reference evidence="2 3" key="1">
    <citation type="submission" date="2015-12" db="EMBL/GenBank/DDBJ databases">
        <authorList>
            <person name="Shamseldin A."/>
            <person name="Moawad H."/>
            <person name="Abd El-Rahim W.M."/>
            <person name="Sadowsky M.J."/>
        </authorList>
    </citation>
    <scope>NUCLEOTIDE SEQUENCE [LARGE SCALE GENOMIC DNA]</scope>
    <source>
        <strain evidence="2 3">Ar51</strain>
    </source>
</reference>
<evidence type="ECO:0000313" key="2">
    <source>
        <dbReference type="EMBL" id="ALV41216.1"/>
    </source>
</evidence>
<sequence>MAVVQVSVRVSAISLAVSGAVTAALLPLHPSIFDRPVDEVVRDTEVWQPIHVASIFVFALAFIGAAGLVAVHNGQLRRLGHVGLVFSFAGAIGGSAIGFFEALVFPVLADRDPQLLELNGPMFTSWLAIGAGLLALGWVLGLAVIGVAAARAAVFPRAAGVLLAVSGPAYLALGGPFIPVAGVLSGALFGAVQLWWGWLIWKSPAQPAEAHRLTVERR</sequence>
<gene>
    <name evidence="2" type="ORF">AU252_08695</name>
</gene>
<feature type="transmembrane region" description="Helical" evidence="1">
    <location>
        <begin position="50"/>
        <end position="71"/>
    </location>
</feature>
<dbReference type="AlphaFoldDB" id="A0A0U3P7F8"/>
<feature type="transmembrane region" description="Helical" evidence="1">
    <location>
        <begin position="83"/>
        <end position="105"/>
    </location>
</feature>
<feature type="transmembrane region" description="Helical" evidence="1">
    <location>
        <begin position="125"/>
        <end position="147"/>
    </location>
</feature>
<organism evidence="2">
    <name type="scientific">Pseudarthrobacter sulfonivorans</name>
    <dbReference type="NCBI Taxonomy" id="121292"/>
    <lineage>
        <taxon>Bacteria</taxon>
        <taxon>Bacillati</taxon>
        <taxon>Actinomycetota</taxon>
        <taxon>Actinomycetes</taxon>
        <taxon>Micrococcales</taxon>
        <taxon>Micrococcaceae</taxon>
        <taxon>Pseudarthrobacter</taxon>
    </lineage>
</organism>
<feature type="transmembrane region" description="Helical" evidence="1">
    <location>
        <begin position="12"/>
        <end position="30"/>
    </location>
</feature>
<keyword evidence="1" id="KW-0472">Membrane</keyword>
<feature type="transmembrane region" description="Helical" evidence="1">
    <location>
        <begin position="154"/>
        <end position="171"/>
    </location>
</feature>
<evidence type="ECO:0008006" key="4">
    <source>
        <dbReference type="Google" id="ProtNLM"/>
    </source>
</evidence>
<dbReference type="Proteomes" id="UP000065151">
    <property type="component" value="Chromosome"/>
</dbReference>
<proteinExistence type="predicted"/>
<keyword evidence="1" id="KW-1133">Transmembrane helix</keyword>
<evidence type="ECO:0000313" key="3">
    <source>
        <dbReference type="Proteomes" id="UP000065151"/>
    </source>
</evidence>
<accession>A0A0U3P7F8</accession>
<name>A0A0U3P7F8_9MICC</name>
<dbReference type="EMBL" id="CP013747">
    <property type="protein sequence ID" value="ALV41216.1"/>
    <property type="molecule type" value="Genomic_DNA"/>
</dbReference>
<protein>
    <recommendedName>
        <fullName evidence="4">DUF998 domain-containing protein</fullName>
    </recommendedName>
</protein>
<keyword evidence="1" id="KW-0812">Transmembrane</keyword>
<evidence type="ECO:0000256" key="1">
    <source>
        <dbReference type="SAM" id="Phobius"/>
    </source>
</evidence>
<dbReference type="RefSeq" id="WP_058930368.1">
    <property type="nucleotide sequence ID" value="NZ_CP013747.1"/>
</dbReference>
<dbReference type="KEGG" id="psul:AU252_08695"/>
<feature type="transmembrane region" description="Helical" evidence="1">
    <location>
        <begin position="177"/>
        <end position="201"/>
    </location>
</feature>